<keyword evidence="1" id="KW-0812">Transmembrane</keyword>
<sequence>MSEELNREILDGEIKRINQKADTFGERIGISTSLKCIAVIVGFLIVGPLLMMVIGIIGRIF</sequence>
<dbReference type="Proteomes" id="UP000518605">
    <property type="component" value="Unassembled WGS sequence"/>
</dbReference>
<accession>A0A7W5C4Q8</accession>
<keyword evidence="1" id="KW-1133">Transmembrane helix</keyword>
<gene>
    <name evidence="2" type="ORF">FHS16_001105</name>
</gene>
<evidence type="ECO:0000256" key="1">
    <source>
        <dbReference type="SAM" id="Phobius"/>
    </source>
</evidence>
<keyword evidence="3" id="KW-1185">Reference proteome</keyword>
<comment type="caution">
    <text evidence="2">The sequence shown here is derived from an EMBL/GenBank/DDBJ whole genome shotgun (WGS) entry which is preliminary data.</text>
</comment>
<dbReference type="RefSeq" id="WP_183559608.1">
    <property type="nucleotide sequence ID" value="NZ_CBCSLB010000046.1"/>
</dbReference>
<evidence type="ECO:0000313" key="3">
    <source>
        <dbReference type="Proteomes" id="UP000518605"/>
    </source>
</evidence>
<reference evidence="2 3" key="1">
    <citation type="submission" date="2020-08" db="EMBL/GenBank/DDBJ databases">
        <title>Genomic Encyclopedia of Type Strains, Phase III (KMG-III): the genomes of soil and plant-associated and newly described type strains.</title>
        <authorList>
            <person name="Whitman W."/>
        </authorList>
    </citation>
    <scope>NUCLEOTIDE SEQUENCE [LARGE SCALE GENOMIC DNA]</scope>
    <source>
        <strain evidence="2 3">CECT 8234</strain>
    </source>
</reference>
<dbReference type="EMBL" id="JACHXW010000002">
    <property type="protein sequence ID" value="MBB3151071.1"/>
    <property type="molecule type" value="Genomic_DNA"/>
</dbReference>
<name>A0A7W5C4Q8_9BACL</name>
<feature type="transmembrane region" description="Helical" evidence="1">
    <location>
        <begin position="36"/>
        <end position="58"/>
    </location>
</feature>
<organism evidence="2 3">
    <name type="scientific">Paenibacillus endophyticus</name>
    <dbReference type="NCBI Taxonomy" id="1294268"/>
    <lineage>
        <taxon>Bacteria</taxon>
        <taxon>Bacillati</taxon>
        <taxon>Bacillota</taxon>
        <taxon>Bacilli</taxon>
        <taxon>Bacillales</taxon>
        <taxon>Paenibacillaceae</taxon>
        <taxon>Paenibacillus</taxon>
    </lineage>
</organism>
<protein>
    <recommendedName>
        <fullName evidence="4">Tetrahydromethanopterin S-methyltransferase</fullName>
    </recommendedName>
</protein>
<evidence type="ECO:0000313" key="2">
    <source>
        <dbReference type="EMBL" id="MBB3151071.1"/>
    </source>
</evidence>
<keyword evidence="1" id="KW-0472">Membrane</keyword>
<evidence type="ECO:0008006" key="4">
    <source>
        <dbReference type="Google" id="ProtNLM"/>
    </source>
</evidence>
<proteinExistence type="predicted"/>
<dbReference type="AlphaFoldDB" id="A0A7W5C4Q8"/>